<comment type="function">
    <text evidence="5">Acts both as a biotin--[acetyl-CoA-carboxylase] ligase and a repressor.</text>
</comment>
<dbReference type="Pfam" id="PF02237">
    <property type="entry name" value="BPL_C"/>
    <property type="match status" value="1"/>
</dbReference>
<feature type="binding site" evidence="5">
    <location>
        <begin position="89"/>
        <end position="91"/>
    </location>
    <ligand>
        <name>biotin</name>
        <dbReference type="ChEBI" id="CHEBI:57586"/>
    </ligand>
</feature>
<comment type="similarity">
    <text evidence="5">Belongs to the biotin--protein ligase family.</text>
</comment>
<gene>
    <name evidence="5" type="primary">birA</name>
    <name evidence="7" type="ORF">LIZ65_15460</name>
</gene>
<proteinExistence type="inferred from homology"/>
<keyword evidence="4 5" id="KW-0092">Biotin</keyword>
<organism evidence="7 8">
    <name type="scientific">Bariatricus massiliensis</name>
    <dbReference type="NCBI Taxonomy" id="1745713"/>
    <lineage>
        <taxon>Bacteria</taxon>
        <taxon>Bacillati</taxon>
        <taxon>Bacillota</taxon>
        <taxon>Clostridia</taxon>
        <taxon>Lachnospirales</taxon>
        <taxon>Lachnospiraceae</taxon>
        <taxon>Bariatricus</taxon>
    </lineage>
</organism>
<evidence type="ECO:0000256" key="3">
    <source>
        <dbReference type="ARBA" id="ARBA00022840"/>
    </source>
</evidence>
<dbReference type="InterPro" id="IPR036390">
    <property type="entry name" value="WH_DNA-bd_sf"/>
</dbReference>
<dbReference type="Pfam" id="PF03099">
    <property type="entry name" value="BPL_LplA_LipB"/>
    <property type="match status" value="1"/>
</dbReference>
<name>A0ABS8DJR6_9FIRM</name>
<dbReference type="InterPro" id="IPR004408">
    <property type="entry name" value="Biotin_CoA_COase_ligase"/>
</dbReference>
<evidence type="ECO:0000256" key="1">
    <source>
        <dbReference type="ARBA" id="ARBA00022598"/>
    </source>
</evidence>
<dbReference type="PANTHER" id="PTHR12835">
    <property type="entry name" value="BIOTIN PROTEIN LIGASE"/>
    <property type="match status" value="1"/>
</dbReference>
<dbReference type="Proteomes" id="UP001299546">
    <property type="component" value="Unassembled WGS sequence"/>
</dbReference>
<evidence type="ECO:0000313" key="8">
    <source>
        <dbReference type="Proteomes" id="UP001299546"/>
    </source>
</evidence>
<dbReference type="SUPFAM" id="SSF50037">
    <property type="entry name" value="C-terminal domain of transcriptional repressors"/>
    <property type="match status" value="1"/>
</dbReference>
<comment type="catalytic activity">
    <reaction evidence="5">
        <text>biotin + L-lysyl-[protein] + ATP = N(6)-biotinyl-L-lysyl-[protein] + AMP + diphosphate + H(+)</text>
        <dbReference type="Rhea" id="RHEA:11756"/>
        <dbReference type="Rhea" id="RHEA-COMP:9752"/>
        <dbReference type="Rhea" id="RHEA-COMP:10505"/>
        <dbReference type="ChEBI" id="CHEBI:15378"/>
        <dbReference type="ChEBI" id="CHEBI:29969"/>
        <dbReference type="ChEBI" id="CHEBI:30616"/>
        <dbReference type="ChEBI" id="CHEBI:33019"/>
        <dbReference type="ChEBI" id="CHEBI:57586"/>
        <dbReference type="ChEBI" id="CHEBI:83144"/>
        <dbReference type="ChEBI" id="CHEBI:456215"/>
        <dbReference type="EC" id="6.3.4.15"/>
    </reaction>
</comment>
<feature type="binding site" evidence="5">
    <location>
        <position position="113"/>
    </location>
    <ligand>
        <name>biotin</name>
        <dbReference type="ChEBI" id="CHEBI:57586"/>
    </ligand>
</feature>
<dbReference type="InterPro" id="IPR030855">
    <property type="entry name" value="Bifunct_BirA"/>
</dbReference>
<feature type="domain" description="BPL/LPL catalytic" evidence="6">
    <location>
        <begin position="76"/>
        <end position="255"/>
    </location>
</feature>
<dbReference type="InterPro" id="IPR004143">
    <property type="entry name" value="BPL_LPL_catalytic"/>
</dbReference>
<keyword evidence="8" id="KW-1185">Reference proteome</keyword>
<dbReference type="InterPro" id="IPR013196">
    <property type="entry name" value="HTH_11"/>
</dbReference>
<feature type="binding site" evidence="5">
    <location>
        <position position="184"/>
    </location>
    <ligand>
        <name>biotin</name>
        <dbReference type="ChEBI" id="CHEBI:57586"/>
    </ligand>
</feature>
<evidence type="ECO:0000256" key="2">
    <source>
        <dbReference type="ARBA" id="ARBA00022741"/>
    </source>
</evidence>
<comment type="caution">
    <text evidence="5">Lacks conserved residue(s) required for the propagation of feature annotation.</text>
</comment>
<keyword evidence="2 5" id="KW-0547">Nucleotide-binding</keyword>
<dbReference type="PROSITE" id="PS51733">
    <property type="entry name" value="BPL_LPL_CATALYTIC"/>
    <property type="match status" value="1"/>
</dbReference>
<protein>
    <recommendedName>
        <fullName evidence="5">Bifunctional ligase/repressor BirA</fullName>
    </recommendedName>
    <alternativeName>
        <fullName evidence="5">Biotin--[acetyl-CoA-carboxylase] ligase</fullName>
        <ecNumber evidence="5">6.3.4.15</ecNumber>
    </alternativeName>
    <alternativeName>
        <fullName evidence="5">Biotin--protein ligase</fullName>
    </alternativeName>
    <alternativeName>
        <fullName evidence="5">Biotin-[acetyl-CoA carboxylase] synthetase</fullName>
    </alternativeName>
</protein>
<comment type="caution">
    <text evidence="7">The sequence shown here is derived from an EMBL/GenBank/DDBJ whole genome shotgun (WGS) entry which is preliminary data.</text>
</comment>
<dbReference type="Gene3D" id="2.30.30.100">
    <property type="match status" value="1"/>
</dbReference>
<keyword evidence="3 5" id="KW-0067">ATP-binding</keyword>
<evidence type="ECO:0000256" key="5">
    <source>
        <dbReference type="HAMAP-Rule" id="MF_00978"/>
    </source>
</evidence>
<dbReference type="PANTHER" id="PTHR12835:SF5">
    <property type="entry name" value="BIOTIN--PROTEIN LIGASE"/>
    <property type="match status" value="1"/>
</dbReference>
<dbReference type="GO" id="GO:0004077">
    <property type="term" value="F:biotin--[biotin carboxyl-carrier protein] ligase activity"/>
    <property type="evidence" value="ECO:0007669"/>
    <property type="project" value="UniProtKB-EC"/>
</dbReference>
<dbReference type="InterPro" id="IPR003142">
    <property type="entry name" value="BPL_C"/>
</dbReference>
<dbReference type="HAMAP" id="MF_00978">
    <property type="entry name" value="Bifunct_BirA"/>
    <property type="match status" value="1"/>
</dbReference>
<reference evidence="7 8" key="1">
    <citation type="submission" date="2021-10" db="EMBL/GenBank/DDBJ databases">
        <title>Collection of gut derived symbiotic bacterial strains cultured from healthy donors.</title>
        <authorList>
            <person name="Lin H."/>
            <person name="Littmann E."/>
            <person name="Kohout C."/>
            <person name="Pamer E.G."/>
        </authorList>
    </citation>
    <scope>NUCLEOTIDE SEQUENCE [LARGE SCALE GENOMIC DNA]</scope>
    <source>
        <strain evidence="7 8">DFI.1.165</strain>
    </source>
</reference>
<dbReference type="Pfam" id="PF08279">
    <property type="entry name" value="HTH_11"/>
    <property type="match status" value="1"/>
</dbReference>
<evidence type="ECO:0000259" key="6">
    <source>
        <dbReference type="PROSITE" id="PS51733"/>
    </source>
</evidence>
<evidence type="ECO:0000256" key="4">
    <source>
        <dbReference type="ARBA" id="ARBA00023267"/>
    </source>
</evidence>
<keyword evidence="5" id="KW-0238">DNA-binding</keyword>
<dbReference type="InterPro" id="IPR045864">
    <property type="entry name" value="aa-tRNA-synth_II/BPL/LPL"/>
</dbReference>
<dbReference type="CDD" id="cd16442">
    <property type="entry name" value="BPL"/>
    <property type="match status" value="1"/>
</dbReference>
<dbReference type="Gene3D" id="1.10.10.10">
    <property type="entry name" value="Winged helix-like DNA-binding domain superfamily/Winged helix DNA-binding domain"/>
    <property type="match status" value="1"/>
</dbReference>
<keyword evidence="1 5" id="KW-0436">Ligase</keyword>
<dbReference type="NCBIfam" id="TIGR00121">
    <property type="entry name" value="birA_ligase"/>
    <property type="match status" value="1"/>
</dbReference>
<dbReference type="SUPFAM" id="SSF55681">
    <property type="entry name" value="Class II aaRS and biotin synthetases"/>
    <property type="match status" value="1"/>
</dbReference>
<dbReference type="InterPro" id="IPR008988">
    <property type="entry name" value="Transcriptional_repressor_C"/>
</dbReference>
<keyword evidence="5" id="KW-0678">Repressor</keyword>
<accession>A0ABS8DJR6</accession>
<dbReference type="EC" id="6.3.4.15" evidence="5"/>
<feature type="DNA-binding region" description="H-T-H motif" evidence="5">
    <location>
        <begin position="18"/>
        <end position="37"/>
    </location>
</feature>
<dbReference type="InterPro" id="IPR036388">
    <property type="entry name" value="WH-like_DNA-bd_sf"/>
</dbReference>
<sequence>MKAEILKMLRESEGYLSGQQICDAFQVSRTAVWKVINQLKEEGYQIEAVRNKGYRIVDCPDAVNKEAVKSYLKTAWAGQNLFYYEETDSTNTQAKRLGEEGAAHGTLVVAGQQNAGKGRRGKSWSSPPGSSIYMSILLRPELPPDKAPMLTLVMAYAAALAILEQEDIGVKIKWPNDLVLNKKKICGILTEMSAEVDYINYVVIGIGINANTESFPEELSETATSLRLESGESVCRARLIAGVMERFEQCYEEFVRAGDLSPFAAGYNDILVNCGREVRILEPGRERNGISAGIDNGGRLLVEYEDGTTEAVFAGEVSVRGIYNYV</sequence>
<dbReference type="SUPFAM" id="SSF46785">
    <property type="entry name" value="Winged helix' DNA-binding domain"/>
    <property type="match status" value="1"/>
</dbReference>
<dbReference type="RefSeq" id="WP_066733318.1">
    <property type="nucleotide sequence ID" value="NZ_JAJCIQ010000013.1"/>
</dbReference>
<dbReference type="EMBL" id="JAJCIS010000013">
    <property type="protein sequence ID" value="MCB7388685.1"/>
    <property type="molecule type" value="Genomic_DNA"/>
</dbReference>
<keyword evidence="5" id="KW-0804">Transcription</keyword>
<dbReference type="Gene3D" id="3.30.930.10">
    <property type="entry name" value="Bira Bifunctional Protein, Domain 2"/>
    <property type="match status" value="1"/>
</dbReference>
<keyword evidence="5" id="KW-0805">Transcription regulation</keyword>
<evidence type="ECO:0000313" key="7">
    <source>
        <dbReference type="EMBL" id="MCB7388685.1"/>
    </source>
</evidence>